<feature type="active site" description="Nucleophile" evidence="3">
    <location>
        <position position="333"/>
    </location>
</feature>
<name>A0A2N5E9R9_9GAMM</name>
<dbReference type="SMART" id="SM00642">
    <property type="entry name" value="Aamy"/>
    <property type="match status" value="1"/>
</dbReference>
<evidence type="ECO:0000256" key="1">
    <source>
        <dbReference type="ARBA" id="ARBA00022801"/>
    </source>
</evidence>
<feature type="domain" description="Glycosyl hydrolase family 13 catalytic" evidence="5">
    <location>
        <begin position="124"/>
        <end position="518"/>
    </location>
</feature>
<evidence type="ECO:0000313" key="7">
    <source>
        <dbReference type="Proteomes" id="UP000234240"/>
    </source>
</evidence>
<dbReference type="Pfam" id="PF00128">
    <property type="entry name" value="Alpha-amylase"/>
    <property type="match status" value="1"/>
</dbReference>
<dbReference type="CDD" id="cd11338">
    <property type="entry name" value="AmyAc_CMD"/>
    <property type="match status" value="1"/>
</dbReference>
<dbReference type="PIRSF" id="PIRSF036918">
    <property type="entry name" value="Maltodextrin_glucosidase"/>
    <property type="match status" value="1"/>
</dbReference>
<evidence type="ECO:0000313" key="6">
    <source>
        <dbReference type="EMBL" id="PLR38655.1"/>
    </source>
</evidence>
<gene>
    <name evidence="6" type="ORF">CYR55_07845</name>
</gene>
<evidence type="ECO:0000256" key="3">
    <source>
        <dbReference type="PIRSR" id="PIRSR036918-50"/>
    </source>
</evidence>
<keyword evidence="7" id="KW-1185">Reference proteome</keyword>
<dbReference type="InterPro" id="IPR004185">
    <property type="entry name" value="Glyco_hydro_13_lg-like_dom"/>
</dbReference>
<organism evidence="6 7">
    <name type="scientific">Chimaeribacter californicus</name>
    <dbReference type="NCBI Taxonomy" id="2060067"/>
    <lineage>
        <taxon>Bacteria</taxon>
        <taxon>Pseudomonadati</taxon>
        <taxon>Pseudomonadota</taxon>
        <taxon>Gammaproteobacteria</taxon>
        <taxon>Enterobacterales</taxon>
        <taxon>Yersiniaceae</taxon>
        <taxon>Chimaeribacter</taxon>
    </lineage>
</organism>
<protein>
    <submittedName>
        <fullName evidence="6">Maltodextrin glucosidase</fullName>
    </submittedName>
</protein>
<keyword evidence="1" id="KW-0378">Hydrolase</keyword>
<dbReference type="RefSeq" id="WP_101815606.1">
    <property type="nucleotide sequence ID" value="NZ_PJZF01000005.1"/>
</dbReference>
<feature type="site" description="Transition state stabilizer" evidence="4">
    <location>
        <position position="445"/>
    </location>
</feature>
<dbReference type="OrthoDB" id="9805159at2"/>
<dbReference type="Proteomes" id="UP000234240">
    <property type="component" value="Unassembled WGS sequence"/>
</dbReference>
<evidence type="ECO:0000259" key="5">
    <source>
        <dbReference type="SMART" id="SM00642"/>
    </source>
</evidence>
<dbReference type="SUPFAM" id="SSF51011">
    <property type="entry name" value="Glycosyl hydrolase domain"/>
    <property type="match status" value="1"/>
</dbReference>
<dbReference type="Gene3D" id="3.20.20.80">
    <property type="entry name" value="Glycosidases"/>
    <property type="match status" value="1"/>
</dbReference>
<feature type="active site" description="Proton donor" evidence="3">
    <location>
        <position position="370"/>
    </location>
</feature>
<keyword evidence="2" id="KW-0326">Glycosidase</keyword>
<dbReference type="GO" id="GO:0005737">
    <property type="term" value="C:cytoplasm"/>
    <property type="evidence" value="ECO:0007669"/>
    <property type="project" value="InterPro"/>
</dbReference>
<dbReference type="InterPro" id="IPR017069">
    <property type="entry name" value="MalZ"/>
</dbReference>
<evidence type="ECO:0000256" key="4">
    <source>
        <dbReference type="PIRSR" id="PIRSR036918-51"/>
    </source>
</evidence>
<dbReference type="NCBIfam" id="NF008051">
    <property type="entry name" value="PRK10785.1"/>
    <property type="match status" value="1"/>
</dbReference>
<evidence type="ECO:0000256" key="2">
    <source>
        <dbReference type="ARBA" id="ARBA00023295"/>
    </source>
</evidence>
<dbReference type="CDD" id="cd02857">
    <property type="entry name" value="E_set_CDase_PDE_N"/>
    <property type="match status" value="1"/>
</dbReference>
<dbReference type="AlphaFoldDB" id="A0A2N5E9R9"/>
<proteinExistence type="predicted"/>
<dbReference type="Gene3D" id="2.60.40.1180">
    <property type="entry name" value="Golgi alpha-mannosidase II"/>
    <property type="match status" value="1"/>
</dbReference>
<dbReference type="InterPro" id="IPR006047">
    <property type="entry name" value="GH13_cat_dom"/>
</dbReference>
<dbReference type="InterPro" id="IPR017853">
    <property type="entry name" value="GH"/>
</dbReference>
<dbReference type="GO" id="GO:0004558">
    <property type="term" value="F:alpha-1,4-glucosidase activity"/>
    <property type="evidence" value="ECO:0007669"/>
    <property type="project" value="InterPro"/>
</dbReference>
<dbReference type="SUPFAM" id="SSF51445">
    <property type="entry name" value="(Trans)glycosidases"/>
    <property type="match status" value="1"/>
</dbReference>
<reference evidence="6 7" key="1">
    <citation type="submission" date="2017-12" db="EMBL/GenBank/DDBJ databases">
        <title>Characterization of six clinical isolates of Enterochimera gen. nov., a novel genus of the Yersiniaciae family and the three species Enterochimera arupensis sp. nov., Enterochimera coloradensis sp. nov, and Enterochimera californica sp. nov.</title>
        <authorList>
            <person name="Rossi A."/>
            <person name="Fisher M."/>
        </authorList>
    </citation>
    <scope>NUCLEOTIDE SEQUENCE [LARGE SCALE GENOMIC DNA]</scope>
    <source>
        <strain evidence="7">2015-Iso6</strain>
    </source>
</reference>
<dbReference type="PANTHER" id="PTHR10357">
    <property type="entry name" value="ALPHA-AMYLASE FAMILY MEMBER"/>
    <property type="match status" value="1"/>
</dbReference>
<accession>A0A2N5E9R9</accession>
<dbReference type="GO" id="GO:0005975">
    <property type="term" value="P:carbohydrate metabolic process"/>
    <property type="evidence" value="ECO:0007669"/>
    <property type="project" value="InterPro"/>
</dbReference>
<dbReference type="PANTHER" id="PTHR10357:SF210">
    <property type="entry name" value="MALTODEXTRIN GLUCOSIDASE"/>
    <property type="match status" value="1"/>
</dbReference>
<sequence>MLNAWHLPVPPFTALRGDFLYLTLWLECDTAPEQVLLRAEPDNEEWLQAMTARRMGKYYRYQAVLALNEGQPARRYCFKLIWPGRQCWVGPLGVSELQPGALGQFSLLVPDSGPEWVSDQIFYQIFPDRFAAGGGDHAIQSGSYDHHAEKRKVTRHAWDDPIVAEGSPSAFYGGDLDGIVSKLPYLQKLGVTALYLNPVFTAPSVHKYDTENYYQVDPYFGGDAALVRLREQTREAGMRLILDGVFNHTGDSCAWFDRHQQHADGACHHKDSPYRDWYSFWPDGSTRDWKGFSSLPKLNYASPGVVEQIYRGPQSVARYWLRPPYSIDGWRLDVIHMLGEEGGAKNNLHHLAGIKQAIREENPEAYILGEHFDDARDWLHAGVEDGAMNYRGFAVPVRAFLAGIDNAGHPISLTAQTCAEWMEGYRAGLPHQVQLRQFNQLDSHDTPRFLTLLNGDLARMAMAVVWQFTWIGVPCIYYGDEVGLDGGNDPYCRKTFPWQKDRWNTDLLALYTRMAKLRQRSKALCRGGCQVLYAEGNTLVFLRVYQHEQVLVALQRGPAASGVLPLTPLLQAGEWKALEGEGVLTSELDQLRLSLPEESVTVWRSRSKS</sequence>
<comment type="caution">
    <text evidence="6">The sequence shown here is derived from an EMBL/GenBank/DDBJ whole genome shotgun (WGS) entry which is preliminary data.</text>
</comment>
<dbReference type="InterPro" id="IPR013780">
    <property type="entry name" value="Glyco_hydro_b"/>
</dbReference>
<dbReference type="EMBL" id="PJZF01000005">
    <property type="protein sequence ID" value="PLR38655.1"/>
    <property type="molecule type" value="Genomic_DNA"/>
</dbReference>